<evidence type="ECO:0000313" key="1">
    <source>
        <dbReference type="EMBL" id="OGK53284.1"/>
    </source>
</evidence>
<name>A0A1F7JCE7_9BACT</name>
<dbReference type="InterPro" id="IPR016024">
    <property type="entry name" value="ARM-type_fold"/>
</dbReference>
<sequence length="234" mass="27926">MLDKLIYDIRILKNPQKATLLQRYFKTGKGEYAEGDKFLGLTVPICRQISKKNKDLSLSDLKELLKSRYHEERLIALLILVSQFGKNQKKIFDFYLSSTKYINNWDLVDLTAPKIVGQYLYHLKDADIRSKQLKKLATSNNLWQRRIAVLATFYFIHENHFDESLQIAKMLLQDRHDLIHKAIGWMLREVGKRDQNVEEIFLRKYYQKMPRTMLRYAIEKFPDSLRRFYLARST</sequence>
<gene>
    <name evidence="1" type="ORF">A3H78_03185</name>
</gene>
<accession>A0A1F7JCE7</accession>
<dbReference type="PANTHER" id="PTHR34070:SF1">
    <property type="entry name" value="DNA ALKYLATION REPAIR PROTEIN"/>
    <property type="match status" value="1"/>
</dbReference>
<dbReference type="Pfam" id="PF08713">
    <property type="entry name" value="DNA_alkylation"/>
    <property type="match status" value="1"/>
</dbReference>
<protein>
    <submittedName>
        <fullName evidence="1">DNA alkylation repair protein</fullName>
    </submittedName>
</protein>
<dbReference type="CDD" id="cd06561">
    <property type="entry name" value="AlkD_like"/>
    <property type="match status" value="1"/>
</dbReference>
<organism evidence="1 2">
    <name type="scientific">Candidatus Roizmanbacteria bacterium RIFCSPLOWO2_02_FULL_36_11</name>
    <dbReference type="NCBI Taxonomy" id="1802071"/>
    <lineage>
        <taxon>Bacteria</taxon>
        <taxon>Candidatus Roizmaniibacteriota</taxon>
    </lineage>
</organism>
<comment type="caution">
    <text evidence="1">The sequence shown here is derived from an EMBL/GenBank/DDBJ whole genome shotgun (WGS) entry which is preliminary data.</text>
</comment>
<reference evidence="1 2" key="1">
    <citation type="journal article" date="2016" name="Nat. Commun.">
        <title>Thousands of microbial genomes shed light on interconnected biogeochemical processes in an aquifer system.</title>
        <authorList>
            <person name="Anantharaman K."/>
            <person name="Brown C.T."/>
            <person name="Hug L.A."/>
            <person name="Sharon I."/>
            <person name="Castelle C.J."/>
            <person name="Probst A.J."/>
            <person name="Thomas B.C."/>
            <person name="Singh A."/>
            <person name="Wilkins M.J."/>
            <person name="Karaoz U."/>
            <person name="Brodie E.L."/>
            <person name="Williams K.H."/>
            <person name="Hubbard S.S."/>
            <person name="Banfield J.F."/>
        </authorList>
    </citation>
    <scope>NUCLEOTIDE SEQUENCE [LARGE SCALE GENOMIC DNA]</scope>
</reference>
<dbReference type="SUPFAM" id="SSF48371">
    <property type="entry name" value="ARM repeat"/>
    <property type="match status" value="1"/>
</dbReference>
<dbReference type="PANTHER" id="PTHR34070">
    <property type="entry name" value="ARMADILLO-TYPE FOLD"/>
    <property type="match status" value="1"/>
</dbReference>
<dbReference type="EMBL" id="MGAV01000021">
    <property type="protein sequence ID" value="OGK53284.1"/>
    <property type="molecule type" value="Genomic_DNA"/>
</dbReference>
<dbReference type="Proteomes" id="UP000177418">
    <property type="component" value="Unassembled WGS sequence"/>
</dbReference>
<dbReference type="Gene3D" id="1.25.10.90">
    <property type="match status" value="1"/>
</dbReference>
<dbReference type="InterPro" id="IPR014825">
    <property type="entry name" value="DNA_alkylation"/>
</dbReference>
<proteinExistence type="predicted"/>
<evidence type="ECO:0000313" key="2">
    <source>
        <dbReference type="Proteomes" id="UP000177418"/>
    </source>
</evidence>
<dbReference type="AlphaFoldDB" id="A0A1F7JCE7"/>